<feature type="domain" description="Penicillin-binding protein transpeptidase" evidence="12">
    <location>
        <begin position="345"/>
        <end position="705"/>
    </location>
</feature>
<keyword evidence="10" id="KW-0961">Cell wall biogenesis/degradation</keyword>
<dbReference type="Gene3D" id="3.90.1310.10">
    <property type="entry name" value="Penicillin-binding protein 2a (Domain 2)"/>
    <property type="match status" value="1"/>
</dbReference>
<keyword evidence="14" id="KW-0328">Glycosyltransferase</keyword>
<dbReference type="Proteomes" id="UP000005143">
    <property type="component" value="Unassembled WGS sequence"/>
</dbReference>
<accession>H0E8K3</accession>
<dbReference type="Gene3D" id="3.40.710.10">
    <property type="entry name" value="DD-peptidase/beta-lactamase superfamily"/>
    <property type="match status" value="1"/>
</dbReference>
<keyword evidence="15" id="KW-1185">Reference proteome</keyword>
<dbReference type="GO" id="GO:0051301">
    <property type="term" value="P:cell division"/>
    <property type="evidence" value="ECO:0007669"/>
    <property type="project" value="UniProtKB-KW"/>
</dbReference>
<evidence type="ECO:0000256" key="2">
    <source>
        <dbReference type="ARBA" id="ARBA00004236"/>
    </source>
</evidence>
<evidence type="ECO:0000259" key="12">
    <source>
        <dbReference type="Pfam" id="PF00905"/>
    </source>
</evidence>
<dbReference type="InterPro" id="IPR036138">
    <property type="entry name" value="PBP_dimer_sf"/>
</dbReference>
<evidence type="ECO:0000256" key="11">
    <source>
        <dbReference type="SAM" id="MobiDB-lite"/>
    </source>
</evidence>
<evidence type="ECO:0000256" key="5">
    <source>
        <dbReference type="ARBA" id="ARBA00022692"/>
    </source>
</evidence>
<dbReference type="InterPro" id="IPR012338">
    <property type="entry name" value="Beta-lactam/transpept-like"/>
</dbReference>
<evidence type="ECO:0000256" key="6">
    <source>
        <dbReference type="ARBA" id="ARBA00022960"/>
    </source>
</evidence>
<keyword evidence="14" id="KW-0131">Cell cycle</keyword>
<dbReference type="GO" id="GO:0071555">
    <property type="term" value="P:cell wall organization"/>
    <property type="evidence" value="ECO:0007669"/>
    <property type="project" value="UniProtKB-KW"/>
</dbReference>
<dbReference type="Pfam" id="PF03717">
    <property type="entry name" value="PBP_dimer"/>
    <property type="match status" value="1"/>
</dbReference>
<dbReference type="PATRIC" id="fig|1097667.3.peg.3137"/>
<protein>
    <submittedName>
        <fullName evidence="14">Cell division protein FtsI [Peptidoglycan synthetase]</fullName>
        <ecNumber evidence="14">2.4.1.129</ecNumber>
    </submittedName>
</protein>
<dbReference type="GO" id="GO:0009252">
    <property type="term" value="P:peptidoglycan biosynthetic process"/>
    <property type="evidence" value="ECO:0007669"/>
    <property type="project" value="UniProtKB-KW"/>
</dbReference>
<feature type="compositionally biased region" description="Basic and acidic residues" evidence="11">
    <location>
        <begin position="134"/>
        <end position="150"/>
    </location>
</feature>
<dbReference type="PANTHER" id="PTHR30627:SF2">
    <property type="entry name" value="PEPTIDOGLYCAN D,D-TRANSPEPTIDASE MRDA"/>
    <property type="match status" value="1"/>
</dbReference>
<feature type="compositionally biased region" description="Basic residues" evidence="11">
    <location>
        <begin position="118"/>
        <end position="128"/>
    </location>
</feature>
<dbReference type="Pfam" id="PF00905">
    <property type="entry name" value="Transpeptidase"/>
    <property type="match status" value="1"/>
</dbReference>
<evidence type="ECO:0000256" key="9">
    <source>
        <dbReference type="ARBA" id="ARBA00023136"/>
    </source>
</evidence>
<evidence type="ECO:0000256" key="10">
    <source>
        <dbReference type="ARBA" id="ARBA00023316"/>
    </source>
</evidence>
<evidence type="ECO:0000313" key="14">
    <source>
        <dbReference type="EMBL" id="EHN10003.1"/>
    </source>
</evidence>
<dbReference type="GO" id="GO:0005886">
    <property type="term" value="C:plasma membrane"/>
    <property type="evidence" value="ECO:0007669"/>
    <property type="project" value="UniProtKB-SubCell"/>
</dbReference>
<dbReference type="InterPro" id="IPR001460">
    <property type="entry name" value="PCN-bd_Tpept"/>
</dbReference>
<keyword evidence="7" id="KW-0573">Peptidoglycan synthesis</keyword>
<keyword evidence="9" id="KW-0472">Membrane</keyword>
<dbReference type="AlphaFoldDB" id="H0E8K3"/>
<dbReference type="SUPFAM" id="SSF56519">
    <property type="entry name" value="Penicillin binding protein dimerisation domain"/>
    <property type="match status" value="1"/>
</dbReference>
<dbReference type="InterPro" id="IPR050515">
    <property type="entry name" value="Beta-lactam/transpept"/>
</dbReference>
<comment type="caution">
    <text evidence="14">The sequence shown here is derived from an EMBL/GenBank/DDBJ whole genome shotgun (WGS) entry which is preliminary data.</text>
</comment>
<evidence type="ECO:0000256" key="3">
    <source>
        <dbReference type="ARBA" id="ARBA00007171"/>
    </source>
</evidence>
<name>H0E8K3_9ACTN</name>
<dbReference type="SUPFAM" id="SSF56601">
    <property type="entry name" value="beta-lactamase/transpeptidase-like"/>
    <property type="match status" value="1"/>
</dbReference>
<dbReference type="EMBL" id="AGUD01000244">
    <property type="protein sequence ID" value="EHN10003.1"/>
    <property type="molecule type" value="Genomic_DNA"/>
</dbReference>
<sequence>MAAFGIVAFGVFAVLFLRLWFMQILQGDDYLAKATENPARVVRVAAGRGGIIDRNGNVLVKNEVANVVSLKSDAVPEADRARVSNWGHDIGVHEVKVERRATQLLDQSVSRAVARAAGRSRKARRKARIPTVRQKKDADRQAARELAADKPDDLTLKDASPLLVAKLERVSPILKTSPQRLYQRVVAGIVKVPAGNVPLKRKVSLPVKNYLLERQADFPGLTVTKEYIREYPGKQLAAQIFGAVGQISESQLKQERYRGLVAGQQIGQGGLEQEYDSVLRGKDGEQRVQVDAQNRPTGKVTDVKPKQGRRLRLTLDLGLERVGQFGMQQAIGRKIDDKTKKRAGGAYVALDPRDGSVLAMGSYPSIDPNVFNRDITAQQFKQLTSARNGAPLINRAIQGLYPTGSTFKPITAAAGLTSGVIGLQTRQGTGSCIKLGDQDQEFCNAGSADHGDTNLVQALTVSSDTYFYLVGWNLFPLPNQPLQTWAHLFGFGRTSHIDLPGEDAGTVPSSEWRKQRDKDERACRRQRKVASCGLVFKIGDTYKRGDNVNLSVGQGDLLATPLQLAVAYSGLYDPTDRVTGELRFPVPRLGDQVESSQGVLEQKLPRPKPRVVKFPVEYKTAILTGLWNVTREGDGTAAGVFAGWNQSQYPVMGKTGTAERCPKTKPCSDQSWFAAMVPDPTRPIVVVATVENGGFGTETAAPIVCRMLRSFYQQSPSQAACDAKQTGSNPNE</sequence>
<keyword evidence="4" id="KW-1003">Cell membrane</keyword>
<dbReference type="GO" id="GO:0071972">
    <property type="term" value="F:peptidoglycan L,D-transpeptidase activity"/>
    <property type="evidence" value="ECO:0007669"/>
    <property type="project" value="TreeGrafter"/>
</dbReference>
<evidence type="ECO:0000256" key="4">
    <source>
        <dbReference type="ARBA" id="ARBA00022475"/>
    </source>
</evidence>
<organism evidence="14 15">
    <name type="scientific">Patulibacter medicamentivorans</name>
    <dbReference type="NCBI Taxonomy" id="1097667"/>
    <lineage>
        <taxon>Bacteria</taxon>
        <taxon>Bacillati</taxon>
        <taxon>Actinomycetota</taxon>
        <taxon>Thermoleophilia</taxon>
        <taxon>Solirubrobacterales</taxon>
        <taxon>Patulibacteraceae</taxon>
        <taxon>Patulibacter</taxon>
    </lineage>
</organism>
<dbReference type="GO" id="GO:0008658">
    <property type="term" value="F:penicillin binding"/>
    <property type="evidence" value="ECO:0007669"/>
    <property type="project" value="InterPro"/>
</dbReference>
<dbReference type="GO" id="GO:0016757">
    <property type="term" value="F:glycosyltransferase activity"/>
    <property type="evidence" value="ECO:0007669"/>
    <property type="project" value="UniProtKB-KW"/>
</dbReference>
<dbReference type="EC" id="2.4.1.129" evidence="14"/>
<keyword evidence="6" id="KW-0133">Cell shape</keyword>
<dbReference type="PANTHER" id="PTHR30627">
    <property type="entry name" value="PEPTIDOGLYCAN D,D-TRANSPEPTIDASE"/>
    <property type="match status" value="1"/>
</dbReference>
<feature type="region of interest" description="Disordered" evidence="11">
    <location>
        <begin position="116"/>
        <end position="150"/>
    </location>
</feature>
<comment type="subcellular location">
    <subcellularLocation>
        <location evidence="2">Cell membrane</location>
    </subcellularLocation>
    <subcellularLocation>
        <location evidence="1">Membrane</location>
        <topology evidence="1">Single-pass membrane protein</topology>
    </subcellularLocation>
</comment>
<evidence type="ECO:0000256" key="8">
    <source>
        <dbReference type="ARBA" id="ARBA00022989"/>
    </source>
</evidence>
<evidence type="ECO:0000259" key="13">
    <source>
        <dbReference type="Pfam" id="PF03717"/>
    </source>
</evidence>
<evidence type="ECO:0000313" key="15">
    <source>
        <dbReference type="Proteomes" id="UP000005143"/>
    </source>
</evidence>
<proteinExistence type="inferred from homology"/>
<keyword evidence="5" id="KW-0812">Transmembrane</keyword>
<dbReference type="GO" id="GO:0008360">
    <property type="term" value="P:regulation of cell shape"/>
    <property type="evidence" value="ECO:0007669"/>
    <property type="project" value="UniProtKB-KW"/>
</dbReference>
<keyword evidence="14" id="KW-0132">Cell division</keyword>
<dbReference type="InterPro" id="IPR005311">
    <property type="entry name" value="PBP_dimer"/>
</dbReference>
<keyword evidence="14" id="KW-0808">Transferase</keyword>
<reference evidence="14 15" key="1">
    <citation type="journal article" date="2013" name="Biodegradation">
        <title>Quantitative proteomic analysis of ibuprofen-degrading Patulibacter sp. strain I11.</title>
        <authorList>
            <person name="Almeida B."/>
            <person name="Kjeldal H."/>
            <person name="Lolas I."/>
            <person name="Knudsen A.D."/>
            <person name="Carvalho G."/>
            <person name="Nielsen K.L."/>
            <person name="Barreto Crespo M.T."/>
            <person name="Stensballe A."/>
            <person name="Nielsen J.L."/>
        </authorList>
    </citation>
    <scope>NUCLEOTIDE SEQUENCE [LARGE SCALE GENOMIC DNA]</scope>
    <source>
        <strain evidence="14 15">I11</strain>
    </source>
</reference>
<gene>
    <name evidence="14" type="ORF">PAI11_31640</name>
</gene>
<keyword evidence="8" id="KW-1133">Transmembrane helix</keyword>
<evidence type="ECO:0000256" key="7">
    <source>
        <dbReference type="ARBA" id="ARBA00022984"/>
    </source>
</evidence>
<evidence type="ECO:0000256" key="1">
    <source>
        <dbReference type="ARBA" id="ARBA00004167"/>
    </source>
</evidence>
<feature type="domain" description="Penicillin-binding protein dimerisation" evidence="13">
    <location>
        <begin position="45"/>
        <end position="299"/>
    </location>
</feature>
<comment type="similarity">
    <text evidence="3">Belongs to the transpeptidase family.</text>
</comment>